<dbReference type="Proteomes" id="UP000239047">
    <property type="component" value="Unassembled WGS sequence"/>
</dbReference>
<dbReference type="GO" id="GO:0003723">
    <property type="term" value="F:RNA binding"/>
    <property type="evidence" value="ECO:0007669"/>
    <property type="project" value="UniProtKB-UniRule"/>
</dbReference>
<organism evidence="18 19">
    <name type="scientific">Jeotgalibacillus proteolyticus</name>
    <dbReference type="NCBI Taxonomy" id="2082395"/>
    <lineage>
        <taxon>Bacteria</taxon>
        <taxon>Bacillati</taxon>
        <taxon>Bacillota</taxon>
        <taxon>Bacilli</taxon>
        <taxon>Bacillales</taxon>
        <taxon>Caryophanaceae</taxon>
        <taxon>Jeotgalibacillus</taxon>
    </lineage>
</organism>
<dbReference type="InterPro" id="IPR036397">
    <property type="entry name" value="RNaseH_sf"/>
</dbReference>
<dbReference type="Gene3D" id="3.30.420.10">
    <property type="entry name" value="Ribonuclease H-like superfamily/Ribonuclease H"/>
    <property type="match status" value="1"/>
</dbReference>
<evidence type="ECO:0000256" key="6">
    <source>
        <dbReference type="ARBA" id="ARBA00012180"/>
    </source>
</evidence>
<dbReference type="PROSITE" id="PS51975">
    <property type="entry name" value="RNASE_H_2"/>
    <property type="match status" value="1"/>
</dbReference>
<dbReference type="SUPFAM" id="SSF53098">
    <property type="entry name" value="Ribonuclease H-like"/>
    <property type="match status" value="1"/>
</dbReference>
<comment type="similarity">
    <text evidence="5 14 16">Belongs to the RNase HII family.</text>
</comment>
<feature type="domain" description="RNase H type-2" evidence="17">
    <location>
        <begin position="71"/>
        <end position="256"/>
    </location>
</feature>
<comment type="catalytic activity">
    <reaction evidence="1 14 15 16">
        <text>Endonucleolytic cleavage to 5'-phosphomonoester.</text>
        <dbReference type="EC" id="3.1.26.4"/>
    </reaction>
</comment>
<dbReference type="PANTHER" id="PTHR10954:SF18">
    <property type="entry name" value="RIBONUCLEASE HII"/>
    <property type="match status" value="1"/>
</dbReference>
<dbReference type="CDD" id="cd07182">
    <property type="entry name" value="RNase_HII_bacteria_HII_like"/>
    <property type="match status" value="1"/>
</dbReference>
<dbReference type="AlphaFoldDB" id="A0A2S5GGM8"/>
<evidence type="ECO:0000256" key="1">
    <source>
        <dbReference type="ARBA" id="ARBA00000077"/>
    </source>
</evidence>
<evidence type="ECO:0000313" key="19">
    <source>
        <dbReference type="Proteomes" id="UP000239047"/>
    </source>
</evidence>
<comment type="cofactor">
    <cofactor evidence="14 15">
        <name>Mn(2+)</name>
        <dbReference type="ChEBI" id="CHEBI:29035"/>
    </cofactor>
    <cofactor evidence="14 15">
        <name>Mg(2+)</name>
        <dbReference type="ChEBI" id="CHEBI:18420"/>
    </cofactor>
    <text evidence="14 15">Manganese or magnesium. Binds 1 divalent metal ion per monomer in the absence of substrate. May bind a second metal ion after substrate binding.</text>
</comment>
<feature type="binding site" evidence="14 15">
    <location>
        <position position="78"/>
    </location>
    <ligand>
        <name>a divalent metal cation</name>
        <dbReference type="ChEBI" id="CHEBI:60240"/>
    </ligand>
</feature>
<dbReference type="EC" id="3.1.26.4" evidence="6 14"/>
<evidence type="ECO:0000256" key="2">
    <source>
        <dbReference type="ARBA" id="ARBA00001946"/>
    </source>
</evidence>
<keyword evidence="9 14" id="KW-0540">Nuclease</keyword>
<evidence type="ECO:0000256" key="9">
    <source>
        <dbReference type="ARBA" id="ARBA00022722"/>
    </source>
</evidence>
<name>A0A2S5GGM8_9BACL</name>
<dbReference type="FunFam" id="3.30.420.10:FF:000006">
    <property type="entry name" value="Ribonuclease HII"/>
    <property type="match status" value="1"/>
</dbReference>
<evidence type="ECO:0000256" key="16">
    <source>
        <dbReference type="RuleBase" id="RU003515"/>
    </source>
</evidence>
<evidence type="ECO:0000256" key="8">
    <source>
        <dbReference type="ARBA" id="ARBA00022490"/>
    </source>
</evidence>
<proteinExistence type="inferred from homology"/>
<protein>
    <recommendedName>
        <fullName evidence="7 14">Ribonuclease HII</fullName>
        <shortName evidence="14">RNase HII</shortName>
        <ecNumber evidence="6 14">3.1.26.4</ecNumber>
    </recommendedName>
</protein>
<comment type="subcellular location">
    <subcellularLocation>
        <location evidence="4 14">Cytoplasm</location>
    </subcellularLocation>
</comment>
<dbReference type="EMBL" id="PREZ01000001">
    <property type="protein sequence ID" value="PPA72071.1"/>
    <property type="molecule type" value="Genomic_DNA"/>
</dbReference>
<evidence type="ECO:0000256" key="4">
    <source>
        <dbReference type="ARBA" id="ARBA00004496"/>
    </source>
</evidence>
<dbReference type="NCBIfam" id="NF000594">
    <property type="entry name" value="PRK00015.1-1"/>
    <property type="match status" value="1"/>
</dbReference>
<dbReference type="Pfam" id="PF01351">
    <property type="entry name" value="RNase_HII"/>
    <property type="match status" value="1"/>
</dbReference>
<comment type="function">
    <text evidence="3 14 16">Endonuclease that specifically degrades the RNA of RNA-DNA hybrids.</text>
</comment>
<gene>
    <name evidence="14" type="primary">rnhB</name>
    <name evidence="18" type="ORF">C4B60_01440</name>
</gene>
<dbReference type="GO" id="GO:0005737">
    <property type="term" value="C:cytoplasm"/>
    <property type="evidence" value="ECO:0007669"/>
    <property type="project" value="UniProtKB-SubCell"/>
</dbReference>
<dbReference type="InterPro" id="IPR024567">
    <property type="entry name" value="RNase_HII/HIII_dom"/>
</dbReference>
<feature type="binding site" evidence="14 15">
    <location>
        <position position="77"/>
    </location>
    <ligand>
        <name>a divalent metal cation</name>
        <dbReference type="ChEBI" id="CHEBI:60240"/>
    </ligand>
</feature>
<keyword evidence="11 14" id="KW-0255">Endonuclease</keyword>
<evidence type="ECO:0000256" key="11">
    <source>
        <dbReference type="ARBA" id="ARBA00022759"/>
    </source>
</evidence>
<keyword evidence="19" id="KW-1185">Reference proteome</keyword>
<dbReference type="GO" id="GO:0006298">
    <property type="term" value="P:mismatch repair"/>
    <property type="evidence" value="ECO:0007669"/>
    <property type="project" value="TreeGrafter"/>
</dbReference>
<keyword evidence="12 14" id="KW-0378">Hydrolase</keyword>
<sequence length="256" mass="28560">MTIPIKEIEQQLKTITSPDDPTIALWRKDARKGVIRLLESFDKKIKKQESLHNKFMKMSLFEKEARDKNITLIAGVDEVGRGPLAGPVVSAAVILPQDFYLPGLDDSKKLSDANKTKLYEEILYNAVSVGIGFSGAEEIDRVNIYQAAKLSMTRAVEDLSVKPEMLLIDAMALELPISQQSIIKGDEKSISIAAASVIAKVTRDRYMKELSIIYPDYKFEKNAGYGTREHLDGLASFGPCKEHRKTFAPVRLSVNE</sequence>
<evidence type="ECO:0000259" key="17">
    <source>
        <dbReference type="PROSITE" id="PS51975"/>
    </source>
</evidence>
<comment type="cofactor">
    <cofactor evidence="2">
        <name>Mg(2+)</name>
        <dbReference type="ChEBI" id="CHEBI:18420"/>
    </cofactor>
</comment>
<evidence type="ECO:0000256" key="13">
    <source>
        <dbReference type="ARBA" id="ARBA00023211"/>
    </source>
</evidence>
<dbReference type="InterPro" id="IPR001352">
    <property type="entry name" value="RNase_HII/HIII"/>
</dbReference>
<evidence type="ECO:0000313" key="18">
    <source>
        <dbReference type="EMBL" id="PPA72071.1"/>
    </source>
</evidence>
<evidence type="ECO:0000256" key="12">
    <source>
        <dbReference type="ARBA" id="ARBA00022801"/>
    </source>
</evidence>
<dbReference type="GO" id="GO:0004523">
    <property type="term" value="F:RNA-DNA hybrid ribonuclease activity"/>
    <property type="evidence" value="ECO:0007669"/>
    <property type="project" value="UniProtKB-UniRule"/>
</dbReference>
<reference evidence="18 19" key="1">
    <citation type="submission" date="2018-02" db="EMBL/GenBank/DDBJ databases">
        <title>Jeotgalibacillus proteolyticum sp. nov. a protease producing bacterium isolated from ocean sediments of Laizhou Bay.</title>
        <authorList>
            <person name="Li Y."/>
        </authorList>
    </citation>
    <scope>NUCLEOTIDE SEQUENCE [LARGE SCALE GENOMIC DNA]</scope>
    <source>
        <strain evidence="18 19">22-7</strain>
    </source>
</reference>
<dbReference type="NCBIfam" id="NF000595">
    <property type="entry name" value="PRK00015.1-3"/>
    <property type="match status" value="1"/>
</dbReference>
<evidence type="ECO:0000256" key="15">
    <source>
        <dbReference type="PROSITE-ProRule" id="PRU01319"/>
    </source>
</evidence>
<feature type="binding site" evidence="14 15">
    <location>
        <position position="169"/>
    </location>
    <ligand>
        <name>a divalent metal cation</name>
        <dbReference type="ChEBI" id="CHEBI:60240"/>
    </ligand>
</feature>
<evidence type="ECO:0000256" key="10">
    <source>
        <dbReference type="ARBA" id="ARBA00022723"/>
    </source>
</evidence>
<evidence type="ECO:0000256" key="7">
    <source>
        <dbReference type="ARBA" id="ARBA00019179"/>
    </source>
</evidence>
<dbReference type="GO" id="GO:0030145">
    <property type="term" value="F:manganese ion binding"/>
    <property type="evidence" value="ECO:0007669"/>
    <property type="project" value="UniProtKB-UniRule"/>
</dbReference>
<evidence type="ECO:0000256" key="14">
    <source>
        <dbReference type="HAMAP-Rule" id="MF_00052"/>
    </source>
</evidence>
<dbReference type="HAMAP" id="MF_00052_B">
    <property type="entry name" value="RNase_HII_B"/>
    <property type="match status" value="1"/>
</dbReference>
<dbReference type="InterPro" id="IPR012337">
    <property type="entry name" value="RNaseH-like_sf"/>
</dbReference>
<accession>A0A2S5GGM8</accession>
<dbReference type="PANTHER" id="PTHR10954">
    <property type="entry name" value="RIBONUCLEASE H2 SUBUNIT A"/>
    <property type="match status" value="1"/>
</dbReference>
<keyword evidence="8 14" id="KW-0963">Cytoplasm</keyword>
<dbReference type="InterPro" id="IPR022898">
    <property type="entry name" value="RNase_HII"/>
</dbReference>
<dbReference type="GO" id="GO:0043137">
    <property type="term" value="P:DNA replication, removal of RNA primer"/>
    <property type="evidence" value="ECO:0007669"/>
    <property type="project" value="TreeGrafter"/>
</dbReference>
<evidence type="ECO:0000256" key="5">
    <source>
        <dbReference type="ARBA" id="ARBA00007383"/>
    </source>
</evidence>
<keyword evidence="10 14" id="KW-0479">Metal-binding</keyword>
<evidence type="ECO:0000256" key="3">
    <source>
        <dbReference type="ARBA" id="ARBA00004065"/>
    </source>
</evidence>
<dbReference type="GO" id="GO:0032299">
    <property type="term" value="C:ribonuclease H2 complex"/>
    <property type="evidence" value="ECO:0007669"/>
    <property type="project" value="TreeGrafter"/>
</dbReference>
<comment type="caution">
    <text evidence="18">The sequence shown here is derived from an EMBL/GenBank/DDBJ whole genome shotgun (WGS) entry which is preliminary data.</text>
</comment>
<keyword evidence="13 14" id="KW-0464">Manganese</keyword>